<sequence>MSTSEFRSLDAESDLPVSAAELAALATQLYATSIRPGPDSPPSATQVAPRGVAPDTTSAASAGSAAAGLAHPGTPAEFVSVPEVFVPAPSTPEPEGIPGVVPLAPRFSPSLRSPQERGSAASPIAPIGGLEAFAVPTGLVPTVPGVLASAPLSAPPAPRGSAPTWPGAVPAVPDLGWSGSPAPSEDAGSYYFLQAPATDSVAAEPVPVIQDDHEIFDVNAIRADFPILRETVNGKPLIWFDNAATTQKPQSVIDRLSYFYAHENSNIHRAAHELAARATDAYEDARESVRRFIGAAKAEEIIFVRGTTEAINLVAYAWGGKHLGPGDEIVITHLEHHANIVPWQLISQQTGAVLRVAPVDDAGNLLLSEFEDLLGPRTKLVAATQVSNALGTVTPVKTIVELGHRYGARVLIDGAQSIPHIPIDVAELGADFFVFSGHKIYGPTGIGALYGREDVLAETPPWQGGGNMIADVTLDRSLYQGPPNKYEAGTGNIADAVGLGEALRYVERVGIERIAAYEHALLEYATPRLAAIPGVRLVGTADEKASVLSFVLAGHEPLEVGKALNAEGIAVRAGHHCAQPILRRLGLEATVRPSFAFYNTFEEIDVFIDAVRRIAEDSA</sequence>
<dbReference type="InterPro" id="IPR015424">
    <property type="entry name" value="PyrdxlP-dep_Trfase"/>
</dbReference>
<evidence type="ECO:0000256" key="7">
    <source>
        <dbReference type="SAM" id="MobiDB-lite"/>
    </source>
</evidence>
<accession>A0ABW9M225</accession>
<evidence type="ECO:0000256" key="4">
    <source>
        <dbReference type="ARBA" id="ARBA00022679"/>
    </source>
</evidence>
<keyword evidence="5" id="KW-0663">Pyridoxal phosphate</keyword>
<feature type="region of interest" description="Disordered" evidence="7">
    <location>
        <begin position="33"/>
        <end position="71"/>
    </location>
</feature>
<dbReference type="Proteomes" id="UP001635817">
    <property type="component" value="Unassembled WGS sequence"/>
</dbReference>
<reference evidence="9 10" key="1">
    <citation type="submission" date="2024-12" db="EMBL/GenBank/DDBJ databases">
        <title>The coexistence of Mycolicibacterium septicum and Mycolicibacterium nivoides in clinical samples.</title>
        <authorList>
            <person name="Wang C."/>
            <person name="Feng Y."/>
            <person name="Zong Z."/>
        </authorList>
    </citation>
    <scope>NUCLEOTIDE SEQUENCE [LARGE SCALE GENOMIC DNA]</scope>
    <source>
        <strain evidence="9 10">120310</strain>
    </source>
</reference>
<dbReference type="PANTHER" id="PTHR43586:SF8">
    <property type="entry name" value="CYSTEINE DESULFURASE 1, CHLOROPLASTIC"/>
    <property type="match status" value="1"/>
</dbReference>
<proteinExistence type="inferred from homology"/>
<evidence type="ECO:0000313" key="9">
    <source>
        <dbReference type="EMBL" id="MFN6554341.1"/>
    </source>
</evidence>
<feature type="domain" description="Aminotransferase class V" evidence="8">
    <location>
        <begin position="238"/>
        <end position="607"/>
    </location>
</feature>
<dbReference type="Gene3D" id="3.40.640.10">
    <property type="entry name" value="Type I PLP-dependent aspartate aminotransferase-like (Major domain)"/>
    <property type="match status" value="1"/>
</dbReference>
<dbReference type="InterPro" id="IPR015422">
    <property type="entry name" value="PyrdxlP-dep_Trfase_small"/>
</dbReference>
<dbReference type="Gene3D" id="3.90.1150.10">
    <property type="entry name" value="Aspartate Aminotransferase, domain 1"/>
    <property type="match status" value="1"/>
</dbReference>
<dbReference type="RefSeq" id="WP_409552467.1">
    <property type="nucleotide sequence ID" value="NZ_JBKBDE010000012.1"/>
</dbReference>
<organism evidence="9 10">
    <name type="scientific">Mycolicibacterium septicum</name>
    <dbReference type="NCBI Taxonomy" id="98668"/>
    <lineage>
        <taxon>Bacteria</taxon>
        <taxon>Bacillati</taxon>
        <taxon>Actinomycetota</taxon>
        <taxon>Actinomycetes</taxon>
        <taxon>Mycobacteriales</taxon>
        <taxon>Mycobacteriaceae</taxon>
        <taxon>Mycolicibacterium</taxon>
    </lineage>
</organism>
<comment type="cofactor">
    <cofactor evidence="1">
        <name>pyridoxal 5'-phosphate</name>
        <dbReference type="ChEBI" id="CHEBI:597326"/>
    </cofactor>
</comment>
<evidence type="ECO:0000256" key="6">
    <source>
        <dbReference type="ARBA" id="ARBA00050776"/>
    </source>
</evidence>
<dbReference type="InterPro" id="IPR010970">
    <property type="entry name" value="Cys_dSase_SufS"/>
</dbReference>
<dbReference type="InterPro" id="IPR000192">
    <property type="entry name" value="Aminotrans_V_dom"/>
</dbReference>
<dbReference type="Pfam" id="PF00266">
    <property type="entry name" value="Aminotran_5"/>
    <property type="match status" value="1"/>
</dbReference>
<name>A0ABW9M225_9MYCO</name>
<evidence type="ECO:0000256" key="5">
    <source>
        <dbReference type="ARBA" id="ARBA00022898"/>
    </source>
</evidence>
<evidence type="ECO:0000256" key="2">
    <source>
        <dbReference type="ARBA" id="ARBA00010447"/>
    </source>
</evidence>
<gene>
    <name evidence="9" type="ORF">ACK4CP_28405</name>
</gene>
<dbReference type="InterPro" id="IPR015421">
    <property type="entry name" value="PyrdxlP-dep_Trfase_major"/>
</dbReference>
<evidence type="ECO:0000256" key="3">
    <source>
        <dbReference type="ARBA" id="ARBA00012239"/>
    </source>
</evidence>
<comment type="caution">
    <text evidence="9">The sequence shown here is derived from an EMBL/GenBank/DDBJ whole genome shotgun (WGS) entry which is preliminary data.</text>
</comment>
<feature type="compositionally biased region" description="Low complexity" evidence="7">
    <location>
        <begin position="58"/>
        <end position="70"/>
    </location>
</feature>
<protein>
    <recommendedName>
        <fullName evidence="3">cysteine desulfurase</fullName>
        <ecNumber evidence="3">2.8.1.7</ecNumber>
    </recommendedName>
</protein>
<dbReference type="EC" id="2.8.1.7" evidence="3"/>
<evidence type="ECO:0000313" key="10">
    <source>
        <dbReference type="Proteomes" id="UP001635817"/>
    </source>
</evidence>
<dbReference type="EMBL" id="JBKBDE010000012">
    <property type="protein sequence ID" value="MFN6554341.1"/>
    <property type="molecule type" value="Genomic_DNA"/>
</dbReference>
<dbReference type="CDD" id="cd06453">
    <property type="entry name" value="SufS_like"/>
    <property type="match status" value="1"/>
</dbReference>
<evidence type="ECO:0000259" key="8">
    <source>
        <dbReference type="Pfam" id="PF00266"/>
    </source>
</evidence>
<keyword evidence="10" id="KW-1185">Reference proteome</keyword>
<evidence type="ECO:0000256" key="1">
    <source>
        <dbReference type="ARBA" id="ARBA00001933"/>
    </source>
</evidence>
<keyword evidence="4" id="KW-0808">Transferase</keyword>
<dbReference type="PANTHER" id="PTHR43586">
    <property type="entry name" value="CYSTEINE DESULFURASE"/>
    <property type="match status" value="1"/>
</dbReference>
<dbReference type="NCBIfam" id="TIGR01979">
    <property type="entry name" value="sufS"/>
    <property type="match status" value="1"/>
</dbReference>
<comment type="similarity">
    <text evidence="2">Belongs to the class-V pyridoxal-phosphate-dependent aminotransferase family. Csd subfamily.</text>
</comment>
<dbReference type="NCBIfam" id="NF041166">
    <property type="entry name" value="f2_encap_cargo1"/>
    <property type="match status" value="1"/>
</dbReference>
<comment type="catalytic activity">
    <reaction evidence="6">
        <text>(sulfur carrier)-H + L-cysteine = (sulfur carrier)-SH + L-alanine</text>
        <dbReference type="Rhea" id="RHEA:43892"/>
        <dbReference type="Rhea" id="RHEA-COMP:14737"/>
        <dbReference type="Rhea" id="RHEA-COMP:14739"/>
        <dbReference type="ChEBI" id="CHEBI:29917"/>
        <dbReference type="ChEBI" id="CHEBI:35235"/>
        <dbReference type="ChEBI" id="CHEBI:57972"/>
        <dbReference type="ChEBI" id="CHEBI:64428"/>
        <dbReference type="EC" id="2.8.1.7"/>
    </reaction>
</comment>
<dbReference type="SUPFAM" id="SSF53383">
    <property type="entry name" value="PLP-dependent transferases"/>
    <property type="match status" value="1"/>
</dbReference>